<protein>
    <submittedName>
        <fullName evidence="2">Uncharacterized protein</fullName>
    </submittedName>
</protein>
<feature type="region of interest" description="Disordered" evidence="1">
    <location>
        <begin position="1"/>
        <end position="34"/>
    </location>
</feature>
<dbReference type="InterPro" id="IPR036236">
    <property type="entry name" value="Znf_C2H2_sf"/>
</dbReference>
<reference evidence="2 3" key="1">
    <citation type="journal article" date="2023" name="Arcadia Sci">
        <title>De novo assembly of a long-read Amblyomma americanum tick genome.</title>
        <authorList>
            <person name="Chou S."/>
            <person name="Poskanzer K.E."/>
            <person name="Rollins M."/>
            <person name="Thuy-Boun P.S."/>
        </authorList>
    </citation>
    <scope>NUCLEOTIDE SEQUENCE [LARGE SCALE GENOMIC DNA]</scope>
    <source>
        <strain evidence="2">F_SG_1</strain>
        <tissue evidence="2">Salivary glands</tissue>
    </source>
</reference>
<evidence type="ECO:0000313" key="3">
    <source>
        <dbReference type="Proteomes" id="UP001321473"/>
    </source>
</evidence>
<organism evidence="2 3">
    <name type="scientific">Amblyomma americanum</name>
    <name type="common">Lone star tick</name>
    <dbReference type="NCBI Taxonomy" id="6943"/>
    <lineage>
        <taxon>Eukaryota</taxon>
        <taxon>Metazoa</taxon>
        <taxon>Ecdysozoa</taxon>
        <taxon>Arthropoda</taxon>
        <taxon>Chelicerata</taxon>
        <taxon>Arachnida</taxon>
        <taxon>Acari</taxon>
        <taxon>Parasitiformes</taxon>
        <taxon>Ixodida</taxon>
        <taxon>Ixodoidea</taxon>
        <taxon>Ixodidae</taxon>
        <taxon>Amblyomminae</taxon>
        <taxon>Amblyomma</taxon>
    </lineage>
</organism>
<dbReference type="Proteomes" id="UP001321473">
    <property type="component" value="Unassembled WGS sequence"/>
</dbReference>
<gene>
    <name evidence="2" type="ORF">V5799_034476</name>
</gene>
<evidence type="ECO:0000313" key="2">
    <source>
        <dbReference type="EMBL" id="KAK8762916.1"/>
    </source>
</evidence>
<dbReference type="EMBL" id="JARKHS020029691">
    <property type="protein sequence ID" value="KAK8762916.1"/>
    <property type="molecule type" value="Genomic_DNA"/>
</dbReference>
<sequence length="76" mass="8517">MSQQLHQSPHCNRSFTKKNRQEQHLPTQSDDCPSKCNHYASSFAQKVTLMDHPHTNTVSVHTSVTTVKAALLSRAS</sequence>
<evidence type="ECO:0000256" key="1">
    <source>
        <dbReference type="SAM" id="MobiDB-lite"/>
    </source>
</evidence>
<keyword evidence="3" id="KW-1185">Reference proteome</keyword>
<name>A0AAQ4DKC6_AMBAM</name>
<proteinExistence type="predicted"/>
<dbReference type="Gene3D" id="3.30.160.60">
    <property type="entry name" value="Classic Zinc Finger"/>
    <property type="match status" value="1"/>
</dbReference>
<accession>A0AAQ4DKC6</accession>
<dbReference type="AlphaFoldDB" id="A0AAQ4DKC6"/>
<comment type="caution">
    <text evidence="2">The sequence shown here is derived from an EMBL/GenBank/DDBJ whole genome shotgun (WGS) entry which is preliminary data.</text>
</comment>
<feature type="compositionally biased region" description="Polar residues" evidence="1">
    <location>
        <begin position="1"/>
        <end position="14"/>
    </location>
</feature>
<dbReference type="SUPFAM" id="SSF57667">
    <property type="entry name" value="beta-beta-alpha zinc fingers"/>
    <property type="match status" value="1"/>
</dbReference>